<feature type="region of interest" description="Disordered" evidence="1">
    <location>
        <begin position="363"/>
        <end position="383"/>
    </location>
</feature>
<reference evidence="3 4" key="1">
    <citation type="submission" date="2019-04" db="EMBL/GenBank/DDBJ databases">
        <title>Streptomyces oryziradicis sp. nov., a novel actinomycete isolated from rhizosphere soil of rice (Oryza sativa L.).</title>
        <authorList>
            <person name="Li C."/>
        </authorList>
    </citation>
    <scope>NUCLEOTIDE SEQUENCE [LARGE SCALE GENOMIC DNA]</scope>
    <source>
        <strain evidence="3 4">NEAU-C40</strain>
    </source>
</reference>
<keyword evidence="4" id="KW-1185">Reference proteome</keyword>
<dbReference type="Proteomes" id="UP000305778">
    <property type="component" value="Unassembled WGS sequence"/>
</dbReference>
<proteinExistence type="predicted"/>
<dbReference type="EMBL" id="SUMC01000021">
    <property type="protein sequence ID" value="TKA09581.1"/>
    <property type="molecule type" value="Genomic_DNA"/>
</dbReference>
<evidence type="ECO:0000313" key="3">
    <source>
        <dbReference type="EMBL" id="TKA09581.1"/>
    </source>
</evidence>
<evidence type="ECO:0000313" key="4">
    <source>
        <dbReference type="Proteomes" id="UP000305778"/>
    </source>
</evidence>
<comment type="caution">
    <text evidence="3">The sequence shown here is derived from an EMBL/GenBank/DDBJ whole genome shotgun (WGS) entry which is preliminary data.</text>
</comment>
<dbReference type="OrthoDB" id="3447380at2"/>
<evidence type="ECO:0000256" key="2">
    <source>
        <dbReference type="SAM" id="SignalP"/>
    </source>
</evidence>
<dbReference type="AlphaFoldDB" id="A0A4U0SN07"/>
<accession>A0A4U0SN07</accession>
<sequence length="540" mass="56455">MRRPLIAPLALIAGLATLASASPALADTPPVLPVISAVGADPNDAGYLDFHATSDSAIDPASVTAQLTFRVSGERPVTTVTGFTLVSGTPEDGTWRTTARMALGAHGDYDAVVDLADADGDHPAYLGRAVVRYVDLPVFSDTALDRTALDFEHQSVTATGSVSTFDPATGVTTSGWTGGTVYLEGTRGSGPWEVATTVQPDGTYQVTGPVHGYVYVYAVQQDSQTVNTELVQVSMTASPTRIVFDKPTDTAVYGSAYTVSGTAQYLSPTTNTWTPLPASDHDIEVGLQGPNGNHAYELTSGGRFSEKLDTVTGDTTWSALTGGYGYLAQSTADAHLHALSRSVLAWSDHTFTGAGAIRVKGSLTASAGPRPTGRVELQQSQNGSTGWTTVATVTPNAAGAFDAWHTLKHPTGYLRLHYSGSANATAAVTSKVHLTRSVTRITGFNASPEPVRKGGTLTVTGNLQRQNGSSWTSLSGQRVAIYFRVPGAKDGTRMATATTGNGGKFTVKLTAKQDGTWSATYAATSQYLNTTSAGDYVDVR</sequence>
<evidence type="ECO:0000256" key="1">
    <source>
        <dbReference type="SAM" id="MobiDB-lite"/>
    </source>
</evidence>
<evidence type="ECO:0008006" key="5">
    <source>
        <dbReference type="Google" id="ProtNLM"/>
    </source>
</evidence>
<name>A0A4U0SN07_9ACTN</name>
<organism evidence="3 4">
    <name type="scientific">Actinacidiphila oryziradicis</name>
    <dbReference type="NCBI Taxonomy" id="2571141"/>
    <lineage>
        <taxon>Bacteria</taxon>
        <taxon>Bacillati</taxon>
        <taxon>Actinomycetota</taxon>
        <taxon>Actinomycetes</taxon>
        <taxon>Kitasatosporales</taxon>
        <taxon>Streptomycetaceae</taxon>
        <taxon>Actinacidiphila</taxon>
    </lineage>
</organism>
<keyword evidence="2" id="KW-0732">Signal</keyword>
<gene>
    <name evidence="3" type="ORF">FCI23_22380</name>
</gene>
<dbReference type="RefSeq" id="WP_136725710.1">
    <property type="nucleotide sequence ID" value="NZ_SUMC01000021.1"/>
</dbReference>
<protein>
    <recommendedName>
        <fullName evidence="5">Bacterial Ig-like domain-containing protein</fullName>
    </recommendedName>
</protein>
<feature type="chain" id="PRO_5020698808" description="Bacterial Ig-like domain-containing protein" evidence="2">
    <location>
        <begin position="27"/>
        <end position="540"/>
    </location>
</feature>
<feature type="signal peptide" evidence="2">
    <location>
        <begin position="1"/>
        <end position="26"/>
    </location>
</feature>